<keyword evidence="4" id="KW-0969">Cilium</keyword>
<evidence type="ECO:0000256" key="4">
    <source>
        <dbReference type="ARBA" id="ARBA00023069"/>
    </source>
</evidence>
<keyword evidence="3" id="KW-0677">Repeat</keyword>
<accession>A0A024TZL3</accession>
<dbReference type="InterPro" id="IPR001611">
    <property type="entry name" value="Leu-rich_rpt"/>
</dbReference>
<evidence type="ECO:0000256" key="2">
    <source>
        <dbReference type="ARBA" id="ARBA00022614"/>
    </source>
</evidence>
<dbReference type="eggNOG" id="KOG0531">
    <property type="taxonomic scope" value="Eukaryota"/>
</dbReference>
<keyword evidence="5" id="KW-0966">Cell projection</keyword>
<dbReference type="PANTHER" id="PTHR45973">
    <property type="entry name" value="PROTEIN PHOSPHATASE 1 REGULATORY SUBUNIT SDS22-RELATED"/>
    <property type="match status" value="1"/>
</dbReference>
<feature type="region of interest" description="Disordered" evidence="7">
    <location>
        <begin position="189"/>
        <end position="234"/>
    </location>
</feature>
<evidence type="ECO:0000256" key="6">
    <source>
        <dbReference type="SAM" id="Coils"/>
    </source>
</evidence>
<keyword evidence="6" id="KW-0175">Coiled coil</keyword>
<protein>
    <recommendedName>
        <fullName evidence="9">U2A'/phosphoprotein 32 family A C-terminal domain-containing protein</fullName>
    </recommendedName>
</protein>
<sequence length="303" mass="34472">MDDILTEEEIANLVHDSAPAALPQQPVRINMQLIRKCMSLPPSAHATAVDDDDAEVESLLAKTVLRLDWQGISKIENLDVFSHIRDLYLQHNAIQCIENLDFHVHLEFLALSHNDITEVTNVLHLTKLKFLDLSHNKIARVDVEHLPPSLEVVRFAGNPWAQADHEYQLTLFEALPRLQIVDQFRRHSSGADSPTYHGDALRQSVESQPSPFDATTSSRDAIKEQKDAMSARHADRMKQLNASLNEQKNLIVEQSMMRMRERRQKLQQQTESFMAEAASHVQALHAKHELWRKAQLDASTHAS</sequence>
<proteinExistence type="predicted"/>
<dbReference type="InterPro" id="IPR050576">
    <property type="entry name" value="Cilia_flagella_integrity"/>
</dbReference>
<gene>
    <name evidence="8" type="ORF">H310_08117</name>
</gene>
<organism evidence="8">
    <name type="scientific">Aphanomyces invadans</name>
    <dbReference type="NCBI Taxonomy" id="157072"/>
    <lineage>
        <taxon>Eukaryota</taxon>
        <taxon>Sar</taxon>
        <taxon>Stramenopiles</taxon>
        <taxon>Oomycota</taxon>
        <taxon>Saprolegniomycetes</taxon>
        <taxon>Saprolegniales</taxon>
        <taxon>Verrucalvaceae</taxon>
        <taxon>Aphanomyces</taxon>
    </lineage>
</organism>
<feature type="compositionally biased region" description="Polar residues" evidence="7">
    <location>
        <begin position="204"/>
        <end position="219"/>
    </location>
</feature>
<dbReference type="PROSITE" id="PS51450">
    <property type="entry name" value="LRR"/>
    <property type="match status" value="3"/>
</dbReference>
<reference evidence="8" key="1">
    <citation type="submission" date="2013-12" db="EMBL/GenBank/DDBJ databases">
        <title>The Genome Sequence of Aphanomyces invadans NJM9701.</title>
        <authorList>
            <consortium name="The Broad Institute Genomics Platform"/>
            <person name="Russ C."/>
            <person name="Tyler B."/>
            <person name="van West P."/>
            <person name="Dieguez-Uribeondo J."/>
            <person name="Young S.K."/>
            <person name="Zeng Q."/>
            <person name="Gargeya S."/>
            <person name="Fitzgerald M."/>
            <person name="Abouelleil A."/>
            <person name="Alvarado L."/>
            <person name="Chapman S.B."/>
            <person name="Gainer-Dewar J."/>
            <person name="Goldberg J."/>
            <person name="Griggs A."/>
            <person name="Gujja S."/>
            <person name="Hansen M."/>
            <person name="Howarth C."/>
            <person name="Imamovic A."/>
            <person name="Ireland A."/>
            <person name="Larimer J."/>
            <person name="McCowan C."/>
            <person name="Murphy C."/>
            <person name="Pearson M."/>
            <person name="Poon T.W."/>
            <person name="Priest M."/>
            <person name="Roberts A."/>
            <person name="Saif S."/>
            <person name="Shea T."/>
            <person name="Sykes S."/>
            <person name="Wortman J."/>
            <person name="Nusbaum C."/>
            <person name="Birren B."/>
        </authorList>
    </citation>
    <scope>NUCLEOTIDE SEQUENCE [LARGE SCALE GENOMIC DNA]</scope>
    <source>
        <strain evidence="8">NJM9701</strain>
    </source>
</reference>
<keyword evidence="2" id="KW-0433">Leucine-rich repeat</keyword>
<dbReference type="Gene3D" id="3.80.10.10">
    <property type="entry name" value="Ribonuclease Inhibitor"/>
    <property type="match status" value="1"/>
</dbReference>
<dbReference type="OrthoDB" id="7451790at2759"/>
<dbReference type="GeneID" id="20085167"/>
<feature type="compositionally biased region" description="Basic and acidic residues" evidence="7">
    <location>
        <begin position="220"/>
        <end position="234"/>
    </location>
</feature>
<evidence type="ECO:0000313" key="8">
    <source>
        <dbReference type="EMBL" id="ETV99423.1"/>
    </source>
</evidence>
<evidence type="ECO:0008006" key="9">
    <source>
        <dbReference type="Google" id="ProtNLM"/>
    </source>
</evidence>
<dbReference type="PANTHER" id="PTHR45973:SF9">
    <property type="entry name" value="LEUCINE-RICH REPEAT-CONTAINING PROTEIN 46"/>
    <property type="match status" value="1"/>
</dbReference>
<dbReference type="SUPFAM" id="SSF52058">
    <property type="entry name" value="L domain-like"/>
    <property type="match status" value="1"/>
</dbReference>
<comment type="subcellular location">
    <subcellularLocation>
        <location evidence="1">Cell projection</location>
        <location evidence="1">Cilium</location>
    </subcellularLocation>
</comment>
<dbReference type="InterPro" id="IPR025875">
    <property type="entry name" value="Leu-rich_rpt_4"/>
</dbReference>
<dbReference type="SMART" id="SM00365">
    <property type="entry name" value="LRR_SD22"/>
    <property type="match status" value="3"/>
</dbReference>
<dbReference type="EMBL" id="KI913967">
    <property type="protein sequence ID" value="ETV99423.1"/>
    <property type="molecule type" value="Genomic_DNA"/>
</dbReference>
<evidence type="ECO:0000256" key="5">
    <source>
        <dbReference type="ARBA" id="ARBA00023273"/>
    </source>
</evidence>
<dbReference type="Pfam" id="PF12799">
    <property type="entry name" value="LRR_4"/>
    <property type="match status" value="1"/>
</dbReference>
<feature type="coiled-coil region" evidence="6">
    <location>
        <begin position="249"/>
        <end position="276"/>
    </location>
</feature>
<dbReference type="STRING" id="157072.A0A024TZL3"/>
<dbReference type="VEuPathDB" id="FungiDB:H310_08117"/>
<evidence type="ECO:0000256" key="1">
    <source>
        <dbReference type="ARBA" id="ARBA00004138"/>
    </source>
</evidence>
<evidence type="ECO:0000256" key="3">
    <source>
        <dbReference type="ARBA" id="ARBA00022737"/>
    </source>
</evidence>
<dbReference type="RefSeq" id="XP_008871979.1">
    <property type="nucleotide sequence ID" value="XM_008873757.1"/>
</dbReference>
<name>A0A024TZL3_9STRA</name>
<evidence type="ECO:0000256" key="7">
    <source>
        <dbReference type="SAM" id="MobiDB-lite"/>
    </source>
</evidence>
<dbReference type="AlphaFoldDB" id="A0A024TZL3"/>
<dbReference type="InterPro" id="IPR032675">
    <property type="entry name" value="LRR_dom_sf"/>
</dbReference>